<dbReference type="EMBL" id="JAGIZQ010000006">
    <property type="protein sequence ID" value="KAH6623808.1"/>
    <property type="molecule type" value="Genomic_DNA"/>
</dbReference>
<reference evidence="1 2" key="1">
    <citation type="journal article" date="2021" name="Nat. Commun.">
        <title>Genetic determinants of endophytism in the Arabidopsis root mycobiome.</title>
        <authorList>
            <person name="Mesny F."/>
            <person name="Miyauchi S."/>
            <person name="Thiergart T."/>
            <person name="Pickel B."/>
            <person name="Atanasova L."/>
            <person name="Karlsson M."/>
            <person name="Huettel B."/>
            <person name="Barry K.W."/>
            <person name="Haridas S."/>
            <person name="Chen C."/>
            <person name="Bauer D."/>
            <person name="Andreopoulos W."/>
            <person name="Pangilinan J."/>
            <person name="LaButti K."/>
            <person name="Riley R."/>
            <person name="Lipzen A."/>
            <person name="Clum A."/>
            <person name="Drula E."/>
            <person name="Henrissat B."/>
            <person name="Kohler A."/>
            <person name="Grigoriev I.V."/>
            <person name="Martin F.M."/>
            <person name="Hacquard S."/>
        </authorList>
    </citation>
    <scope>NUCLEOTIDE SEQUENCE [LARGE SCALE GENOMIC DNA]</scope>
    <source>
        <strain evidence="1 2">MPI-SDFR-AT-0079</strain>
    </source>
</reference>
<comment type="caution">
    <text evidence="1">The sequence shown here is derived from an EMBL/GenBank/DDBJ whole genome shotgun (WGS) entry which is preliminary data.</text>
</comment>
<gene>
    <name evidence="1" type="ORF">F5144DRAFT_497746</name>
</gene>
<protein>
    <submittedName>
        <fullName evidence="1">Uncharacterized protein</fullName>
    </submittedName>
</protein>
<evidence type="ECO:0000313" key="1">
    <source>
        <dbReference type="EMBL" id="KAH6623808.1"/>
    </source>
</evidence>
<dbReference type="Proteomes" id="UP000724584">
    <property type="component" value="Unassembled WGS sequence"/>
</dbReference>
<name>A0ACB7NZL8_9PEZI</name>
<keyword evidence="2" id="KW-1185">Reference proteome</keyword>
<accession>A0ACB7NZL8</accession>
<sequence>MPKRQRAPTNPLEVANRKTDDEFITDYLQPDAGNLPPGVQPWTTAWTHPKTGTEYTINLVRVENLSEPDFSACFQLIEQTSRTDYENSTAGWNAKKKTIEMKSPGLRYILVKEKDTAALEGFTSLMPTYEAGQPVIYCYEIHLQPSLQGQVTTGLAPLLINFHCTIATNLPPITKVMLTCFLANQRGLNFYSKLGFETDEISPVPRLLRYGKLFTPDYRILSKPVWAGGGEGAGAEAEAEGEGGERWGRGVGSSDSCWRCEGVGDGDGVRV</sequence>
<proteinExistence type="predicted"/>
<organism evidence="1 2">
    <name type="scientific">Chaetomium tenue</name>
    <dbReference type="NCBI Taxonomy" id="1854479"/>
    <lineage>
        <taxon>Eukaryota</taxon>
        <taxon>Fungi</taxon>
        <taxon>Dikarya</taxon>
        <taxon>Ascomycota</taxon>
        <taxon>Pezizomycotina</taxon>
        <taxon>Sordariomycetes</taxon>
        <taxon>Sordariomycetidae</taxon>
        <taxon>Sordariales</taxon>
        <taxon>Chaetomiaceae</taxon>
        <taxon>Chaetomium</taxon>
    </lineage>
</organism>
<evidence type="ECO:0000313" key="2">
    <source>
        <dbReference type="Proteomes" id="UP000724584"/>
    </source>
</evidence>